<dbReference type="OrthoDB" id="1232764at2"/>
<dbReference type="Pfam" id="PF18962">
    <property type="entry name" value="Por_Secre_tail"/>
    <property type="match status" value="1"/>
</dbReference>
<keyword evidence="1" id="KW-0732">Signal</keyword>
<organism evidence="3 4">
    <name type="scientific">Chryseobacterium arachidis</name>
    <dbReference type="NCBI Taxonomy" id="1416778"/>
    <lineage>
        <taxon>Bacteria</taxon>
        <taxon>Pseudomonadati</taxon>
        <taxon>Bacteroidota</taxon>
        <taxon>Flavobacteriia</taxon>
        <taxon>Flavobacteriales</taxon>
        <taxon>Weeksellaceae</taxon>
        <taxon>Chryseobacterium group</taxon>
        <taxon>Chryseobacterium</taxon>
    </lineage>
</organism>
<dbReference type="EMBL" id="FQUT01000001">
    <property type="protein sequence ID" value="SHE39780.1"/>
    <property type="molecule type" value="Genomic_DNA"/>
</dbReference>
<evidence type="ECO:0000313" key="4">
    <source>
        <dbReference type="Proteomes" id="UP000184518"/>
    </source>
</evidence>
<proteinExistence type="predicted"/>
<accession>A0A1M4T5U5</accession>
<keyword evidence="4" id="KW-1185">Reference proteome</keyword>
<dbReference type="InterPro" id="IPR011042">
    <property type="entry name" value="6-blade_b-propeller_TolB-like"/>
</dbReference>
<evidence type="ECO:0000256" key="1">
    <source>
        <dbReference type="ARBA" id="ARBA00022729"/>
    </source>
</evidence>
<dbReference type="Gene3D" id="2.120.10.30">
    <property type="entry name" value="TolB, C-terminal domain"/>
    <property type="match status" value="1"/>
</dbReference>
<reference evidence="4" key="1">
    <citation type="submission" date="2016-11" db="EMBL/GenBank/DDBJ databases">
        <authorList>
            <person name="Varghese N."/>
            <person name="Submissions S."/>
        </authorList>
    </citation>
    <scope>NUCLEOTIDE SEQUENCE [LARGE SCALE GENOMIC DNA]</scope>
    <source>
        <strain evidence="4">DSM 27619</strain>
    </source>
</reference>
<evidence type="ECO:0000313" key="3">
    <source>
        <dbReference type="EMBL" id="SHE39780.1"/>
    </source>
</evidence>
<dbReference type="RefSeq" id="WP_072952725.1">
    <property type="nucleotide sequence ID" value="NZ_FQUT01000001.1"/>
</dbReference>
<dbReference type="NCBIfam" id="TIGR04183">
    <property type="entry name" value="Por_Secre_tail"/>
    <property type="match status" value="1"/>
</dbReference>
<dbReference type="InterPro" id="IPR026444">
    <property type="entry name" value="Secre_tail"/>
</dbReference>
<feature type="domain" description="Secretion system C-terminal sorting" evidence="2">
    <location>
        <begin position="298"/>
        <end position="367"/>
    </location>
</feature>
<protein>
    <submittedName>
        <fullName evidence="3">Por secretion system C-terminal sorting domain-containing protein</fullName>
    </submittedName>
</protein>
<dbReference type="AlphaFoldDB" id="A0A1M4T5U5"/>
<name>A0A1M4T5U5_9FLAO</name>
<dbReference type="SUPFAM" id="SSF63829">
    <property type="entry name" value="Calcium-dependent phosphotriesterase"/>
    <property type="match status" value="1"/>
</dbReference>
<evidence type="ECO:0000259" key="2">
    <source>
        <dbReference type="Pfam" id="PF18962"/>
    </source>
</evidence>
<sequence length="370" mass="39115">MLQKLSFYFVLGIFLINYSNAQTSILAINSTTKTVAKLSATDGSVINANFINLTSQNPGTIKGIIQVQNKIWISDQTSNAIYICNIDGSYSSTIPSSAGLSNIRGLNIVNNEVWVTVAGTANGATANSIKRFDFSGNSLGNYTTIGSPFDVLDNGSGSAYVTSFNTEGIQTISYNGTITGNLVQSGVLSGIQQINKTLDGNILASVFSNLSSAGNNAGIYLISAANGNILNKWPVGGPRGAIQTENGNYLYSTSNGVYSLNPSTGASTQIIAGGYQYFGKLNTSLMAVTEAKTFTASVYPNPTSGIISLKSKEEIGTAILYSLDGRVVKTFTGLKGNEEKLDISELPANTYILKLQTKQGEAKSMKIIKK</sequence>
<dbReference type="STRING" id="1416778.SAMN05443633_101161"/>
<gene>
    <name evidence="3" type="ORF">SAMN05443633_101161</name>
</gene>
<dbReference type="Proteomes" id="UP000184518">
    <property type="component" value="Unassembled WGS sequence"/>
</dbReference>